<accession>A0ABS9IG85</accession>
<keyword evidence="3" id="KW-1185">Reference proteome</keyword>
<evidence type="ECO:0000313" key="2">
    <source>
        <dbReference type="EMBL" id="MCF7559635.1"/>
    </source>
</evidence>
<reference evidence="2 3" key="1">
    <citation type="submission" date="2022-01" db="EMBL/GenBank/DDBJ databases">
        <title>Draft genome sequence of Sabulilitoribacter multivorans KCTC 32326.</title>
        <authorList>
            <person name="Oh J.-S."/>
        </authorList>
    </citation>
    <scope>NUCLEOTIDE SEQUENCE [LARGE SCALE GENOMIC DNA]</scope>
    <source>
        <strain evidence="2 3">M-M16</strain>
    </source>
</reference>
<keyword evidence="1" id="KW-0732">Signal</keyword>
<protein>
    <recommendedName>
        <fullName evidence="4">Lipoprotein</fullName>
    </recommendedName>
</protein>
<dbReference type="EMBL" id="JAKKDV010000001">
    <property type="protein sequence ID" value="MCF7559635.1"/>
    <property type="molecule type" value="Genomic_DNA"/>
</dbReference>
<proteinExistence type="predicted"/>
<comment type="caution">
    <text evidence="2">The sequence shown here is derived from an EMBL/GenBank/DDBJ whole genome shotgun (WGS) entry which is preliminary data.</text>
</comment>
<gene>
    <name evidence="2" type="ORF">L3X39_03225</name>
</gene>
<evidence type="ECO:0008006" key="4">
    <source>
        <dbReference type="Google" id="ProtNLM"/>
    </source>
</evidence>
<dbReference type="RefSeq" id="WP_237230302.1">
    <property type="nucleotide sequence ID" value="NZ_JAKKDV010000001.1"/>
</dbReference>
<name>A0ABS9IG85_9FLAO</name>
<feature type="chain" id="PRO_5047410154" description="Lipoprotein" evidence="1">
    <location>
        <begin position="25"/>
        <end position="169"/>
    </location>
</feature>
<organism evidence="2 3">
    <name type="scientific">Flaviramulus multivorans</name>
    <dbReference type="NCBI Taxonomy" id="1304750"/>
    <lineage>
        <taxon>Bacteria</taxon>
        <taxon>Pseudomonadati</taxon>
        <taxon>Bacteroidota</taxon>
        <taxon>Flavobacteriia</taxon>
        <taxon>Flavobacteriales</taxon>
        <taxon>Flavobacteriaceae</taxon>
        <taxon>Flaviramulus</taxon>
    </lineage>
</organism>
<evidence type="ECO:0000313" key="3">
    <source>
        <dbReference type="Proteomes" id="UP001200022"/>
    </source>
</evidence>
<evidence type="ECO:0000256" key="1">
    <source>
        <dbReference type="SAM" id="SignalP"/>
    </source>
</evidence>
<dbReference type="Proteomes" id="UP001200022">
    <property type="component" value="Unassembled WGS sequence"/>
</dbReference>
<feature type="signal peptide" evidence="1">
    <location>
        <begin position="1"/>
        <end position="24"/>
    </location>
</feature>
<sequence length="169" mass="19095">MKLLKQTLLIFLIAILMMSFSQCASKPKLEKGAPLELGNVYFSEWVAGARYGGSGINLFIPMQSSLNNIQLDTVYFRGKQAKLERINDTLCVGRFETDKNKPLDIIMSNEPYGEYGNNAPKIPEKIPFELKEDECAVSYKNGSKTKFFKITNIVKKQDEETLFPASKPQ</sequence>